<evidence type="ECO:0000313" key="2">
    <source>
        <dbReference type="EMBL" id="KEO72519.1"/>
    </source>
</evidence>
<feature type="signal peptide" evidence="1">
    <location>
        <begin position="1"/>
        <end position="23"/>
    </location>
</feature>
<protein>
    <recommendedName>
        <fullName evidence="4">Lipoprotein</fullName>
    </recommendedName>
</protein>
<dbReference type="eggNOG" id="ENOG5033Y0D">
    <property type="taxonomic scope" value="Bacteria"/>
</dbReference>
<name>A0A074KUD4_9BACT</name>
<dbReference type="AlphaFoldDB" id="A0A074KUD4"/>
<dbReference type="RefSeq" id="WP_164675142.1">
    <property type="nucleotide sequence ID" value="NZ_JMIH01000024.1"/>
</dbReference>
<accession>A0A074KUD4</accession>
<feature type="chain" id="PRO_5001695433" description="Lipoprotein" evidence="1">
    <location>
        <begin position="24"/>
        <end position="220"/>
    </location>
</feature>
<dbReference type="Proteomes" id="UP000027821">
    <property type="component" value="Unassembled WGS sequence"/>
</dbReference>
<proteinExistence type="predicted"/>
<organism evidence="2 3">
    <name type="scientific">Anditalea andensis</name>
    <dbReference type="NCBI Taxonomy" id="1048983"/>
    <lineage>
        <taxon>Bacteria</taxon>
        <taxon>Pseudomonadati</taxon>
        <taxon>Bacteroidota</taxon>
        <taxon>Cytophagia</taxon>
        <taxon>Cytophagales</taxon>
        <taxon>Cytophagaceae</taxon>
        <taxon>Anditalea</taxon>
    </lineage>
</organism>
<dbReference type="STRING" id="1048983.EL17_17425"/>
<dbReference type="PROSITE" id="PS51257">
    <property type="entry name" value="PROKAR_LIPOPROTEIN"/>
    <property type="match status" value="1"/>
</dbReference>
<sequence length="220" mass="25453">MIHSNRKYLNVLLISLYLLSACGADPEAGTVEEVTDNSPSQMQIMQMGIQKLPQWIDHWEMQGREFTKTGFEIEQEVQYEPLELPEENSMGSGYPLKKYQILHPEDRGVIDIYDYKVEIDSAGKVDLNPDGEVSYFRSNGMKERLLFIGPAGVFEDAVWITGEHLLVAGHFQDDEKFTPKLWLVIPDKNVYIQYKNPFETSEYKPESYLRKKMTNLSFNE</sequence>
<comment type="caution">
    <text evidence="2">The sequence shown here is derived from an EMBL/GenBank/DDBJ whole genome shotgun (WGS) entry which is preliminary data.</text>
</comment>
<evidence type="ECO:0008006" key="4">
    <source>
        <dbReference type="Google" id="ProtNLM"/>
    </source>
</evidence>
<reference evidence="2 3" key="1">
    <citation type="submission" date="2014-04" db="EMBL/GenBank/DDBJ databases">
        <title>Characterization and application of a salt tolerant electro-active bacterium.</title>
        <authorList>
            <person name="Yang L."/>
            <person name="Wei S."/>
            <person name="Tay Q.X.M."/>
        </authorList>
    </citation>
    <scope>NUCLEOTIDE SEQUENCE [LARGE SCALE GENOMIC DNA]</scope>
    <source>
        <strain evidence="2 3">LY1</strain>
    </source>
</reference>
<gene>
    <name evidence="2" type="ORF">EL17_17425</name>
</gene>
<keyword evidence="3" id="KW-1185">Reference proteome</keyword>
<keyword evidence="1" id="KW-0732">Signal</keyword>
<evidence type="ECO:0000256" key="1">
    <source>
        <dbReference type="SAM" id="SignalP"/>
    </source>
</evidence>
<evidence type="ECO:0000313" key="3">
    <source>
        <dbReference type="Proteomes" id="UP000027821"/>
    </source>
</evidence>
<dbReference type="EMBL" id="JMIH01000024">
    <property type="protein sequence ID" value="KEO72519.1"/>
    <property type="molecule type" value="Genomic_DNA"/>
</dbReference>